<dbReference type="AlphaFoldDB" id="A0A4D4JYQ8"/>
<keyword evidence="3" id="KW-0732">Signal</keyword>
<keyword evidence="5" id="KW-0067">ATP-binding</keyword>
<proteinExistence type="inferred from homology"/>
<dbReference type="PANTHER" id="PTHR46847:SF2">
    <property type="entry name" value="ABC TRANSPORTER SUGAR-BINDING PROTEIN"/>
    <property type="match status" value="1"/>
</dbReference>
<dbReference type="PANTHER" id="PTHR46847">
    <property type="entry name" value="D-ALLOSE-BINDING PERIPLASMIC PROTEIN-RELATED"/>
    <property type="match status" value="1"/>
</dbReference>
<dbReference type="InterPro" id="IPR028082">
    <property type="entry name" value="Peripla_BP_I"/>
</dbReference>
<dbReference type="GO" id="GO:0030246">
    <property type="term" value="F:carbohydrate binding"/>
    <property type="evidence" value="ECO:0007669"/>
    <property type="project" value="UniProtKB-ARBA"/>
</dbReference>
<dbReference type="InterPro" id="IPR025997">
    <property type="entry name" value="SBP_2_dom"/>
</dbReference>
<comment type="similarity">
    <text evidence="2">Belongs to the bacterial solute-binding protein 2 family.</text>
</comment>
<evidence type="ECO:0000256" key="1">
    <source>
        <dbReference type="ARBA" id="ARBA00004196"/>
    </source>
</evidence>
<evidence type="ECO:0000256" key="3">
    <source>
        <dbReference type="ARBA" id="ARBA00022729"/>
    </source>
</evidence>
<dbReference type="PROSITE" id="PS51257">
    <property type="entry name" value="PROKAR_LIPOPROTEIN"/>
    <property type="match status" value="1"/>
</dbReference>
<dbReference type="EMBL" id="BJHV01000001">
    <property type="protein sequence ID" value="GDY39566.1"/>
    <property type="molecule type" value="Genomic_DNA"/>
</dbReference>
<evidence type="ECO:0000313" key="6">
    <source>
        <dbReference type="Proteomes" id="UP000299290"/>
    </source>
</evidence>
<evidence type="ECO:0000259" key="4">
    <source>
        <dbReference type="Pfam" id="PF13407"/>
    </source>
</evidence>
<accession>A0A4D4JYQ8</accession>
<evidence type="ECO:0000256" key="2">
    <source>
        <dbReference type="ARBA" id="ARBA00007639"/>
    </source>
</evidence>
<sequence length="319" mass="32663">MKVAIQAISTPGRSGAVLASALVVAAGGLVGCAVGDGASDGKTTVGVTLNAASNPFFLAEGKAIKEAARKKSLDVSVQYANADVSVQSDQIDTFIRKGVDSIVVDAVDSNGIGPAVLRAKQAHIPVVAIDVAATGADSTITSDNEQAGREACTYLIKQLGGKGKMAIVDGSAVSAINDRMKGCKDAIKASPGIKIVATQRADLTRDKSMNVASSILTSHPDVDGFFGVNDPTAVGIALAAKQKRADVKIVGVDGAKQLTDLFDNGLVIGTSGQSPAQLGREGFDRAVTLAKGEKPKSKLNLVPTFLVTPKTISDYESWG</sequence>
<dbReference type="Proteomes" id="UP000299290">
    <property type="component" value="Unassembled WGS sequence"/>
</dbReference>
<name>A0A4D4JYQ8_9ACTN</name>
<keyword evidence="5" id="KW-0547">Nucleotide-binding</keyword>
<feature type="domain" description="Periplasmic binding protein" evidence="4">
    <location>
        <begin position="45"/>
        <end position="294"/>
    </location>
</feature>
<comment type="subcellular location">
    <subcellularLocation>
        <location evidence="1">Cell envelope</location>
    </subcellularLocation>
</comment>
<dbReference type="Gene3D" id="3.40.50.2300">
    <property type="match status" value="2"/>
</dbReference>
<dbReference type="GO" id="GO:0005524">
    <property type="term" value="F:ATP binding"/>
    <property type="evidence" value="ECO:0007669"/>
    <property type="project" value="UniProtKB-KW"/>
</dbReference>
<dbReference type="RefSeq" id="WP_137963751.1">
    <property type="nucleotide sequence ID" value="NZ_BJHV01000001.1"/>
</dbReference>
<comment type="caution">
    <text evidence="5">The sequence shown here is derived from an EMBL/GenBank/DDBJ whole genome shotgun (WGS) entry which is preliminary data.</text>
</comment>
<dbReference type="GO" id="GO:0030313">
    <property type="term" value="C:cell envelope"/>
    <property type="evidence" value="ECO:0007669"/>
    <property type="project" value="UniProtKB-SubCell"/>
</dbReference>
<organism evidence="5 6">
    <name type="scientific">Streptomyces antimycoticus</name>
    <dbReference type="NCBI Taxonomy" id="68175"/>
    <lineage>
        <taxon>Bacteria</taxon>
        <taxon>Bacillati</taxon>
        <taxon>Actinomycetota</taxon>
        <taxon>Actinomycetes</taxon>
        <taxon>Kitasatosporales</taxon>
        <taxon>Streptomycetaceae</taxon>
        <taxon>Streptomyces</taxon>
        <taxon>Streptomyces violaceusniger group</taxon>
    </lineage>
</organism>
<protein>
    <submittedName>
        <fullName evidence="5">Ribose ABC superfamily ATP-binding protein</fullName>
    </submittedName>
</protein>
<gene>
    <name evidence="5" type="ORF">SANT12839_004480</name>
</gene>
<keyword evidence="6" id="KW-1185">Reference proteome</keyword>
<dbReference type="SUPFAM" id="SSF53822">
    <property type="entry name" value="Periplasmic binding protein-like I"/>
    <property type="match status" value="1"/>
</dbReference>
<reference evidence="5 6" key="1">
    <citation type="journal article" date="2020" name="Int. J. Syst. Evol. Microbiol.">
        <title>Reclassification of Streptomyces castelarensis and Streptomyces sporoclivatus as later heterotypic synonyms of Streptomyces antimycoticus.</title>
        <authorList>
            <person name="Komaki H."/>
            <person name="Tamura T."/>
        </authorList>
    </citation>
    <scope>NUCLEOTIDE SEQUENCE [LARGE SCALE GENOMIC DNA]</scope>
    <source>
        <strain evidence="5 6">NBRC 12839</strain>
    </source>
</reference>
<evidence type="ECO:0000313" key="5">
    <source>
        <dbReference type="EMBL" id="GDY39566.1"/>
    </source>
</evidence>
<dbReference type="Pfam" id="PF13407">
    <property type="entry name" value="Peripla_BP_4"/>
    <property type="match status" value="1"/>
</dbReference>